<dbReference type="InterPro" id="IPR001254">
    <property type="entry name" value="Trypsin_dom"/>
</dbReference>
<evidence type="ECO:0000256" key="5">
    <source>
        <dbReference type="ARBA" id="ARBA00023157"/>
    </source>
</evidence>
<dbReference type="InterPro" id="IPR009003">
    <property type="entry name" value="Peptidase_S1_PA"/>
</dbReference>
<comment type="caution">
    <text evidence="7">The sequence shown here is derived from an EMBL/GenBank/DDBJ whole genome shotgun (WGS) entry which is preliminary data.</text>
</comment>
<evidence type="ECO:0000256" key="1">
    <source>
        <dbReference type="ARBA" id="ARBA00022670"/>
    </source>
</evidence>
<dbReference type="PROSITE" id="PS50240">
    <property type="entry name" value="TRYPSIN_DOM"/>
    <property type="match status" value="1"/>
</dbReference>
<keyword evidence="2" id="KW-0732">Signal</keyword>
<dbReference type="AlphaFoldDB" id="A0A9Q0BM85"/>
<dbReference type="PANTHER" id="PTHR24276">
    <property type="entry name" value="POLYSERASE-RELATED"/>
    <property type="match status" value="1"/>
</dbReference>
<protein>
    <recommendedName>
        <fullName evidence="6">Peptidase S1 domain-containing protein</fullName>
    </recommendedName>
</protein>
<dbReference type="InterPro" id="IPR050430">
    <property type="entry name" value="Peptidase_S1"/>
</dbReference>
<dbReference type="PANTHER" id="PTHR24276:SF94">
    <property type="entry name" value="AT20289P-RELATED"/>
    <property type="match status" value="1"/>
</dbReference>
<accession>A0A9Q0BM85</accession>
<dbReference type="Pfam" id="PF00089">
    <property type="entry name" value="Trypsin"/>
    <property type="match status" value="1"/>
</dbReference>
<gene>
    <name evidence="7" type="ORF">M5D96_009506</name>
</gene>
<evidence type="ECO:0000259" key="6">
    <source>
        <dbReference type="PROSITE" id="PS50240"/>
    </source>
</evidence>
<dbReference type="SUPFAM" id="SSF50494">
    <property type="entry name" value="Trypsin-like serine proteases"/>
    <property type="match status" value="1"/>
</dbReference>
<evidence type="ECO:0000256" key="3">
    <source>
        <dbReference type="ARBA" id="ARBA00022801"/>
    </source>
</evidence>
<evidence type="ECO:0000313" key="8">
    <source>
        <dbReference type="Proteomes" id="UP001059596"/>
    </source>
</evidence>
<dbReference type="FunFam" id="2.40.10.10:FF:000068">
    <property type="entry name" value="transmembrane protease serine 2"/>
    <property type="match status" value="1"/>
</dbReference>
<keyword evidence="1" id="KW-0645">Protease</keyword>
<dbReference type="GO" id="GO:0006508">
    <property type="term" value="P:proteolysis"/>
    <property type="evidence" value="ECO:0007669"/>
    <property type="project" value="UniProtKB-KW"/>
</dbReference>
<dbReference type="InterPro" id="IPR043504">
    <property type="entry name" value="Peptidase_S1_PA_chymotrypsin"/>
</dbReference>
<sequence>MGNVTMVEDVPWQASIQSDGNHICSGAILSTKHIVTTSDCASKSPLSNLKVVVGNSIRLSESGTVAGVCKVTIHPQSGKKKYVSNLALLNLCEPLKPSNKIKEIQLIDKQPDLLAKATASGFGALGWWGLTKKKCWSVSSAVLRKRDVKLYDVKACISERVGWFGKASGITDQNICAAKQDKGCSFDKGSPLVIDGKLAGVLALGDCSKKPDVFVNLIHHTNWIKDNTKEN</sequence>
<organism evidence="7 8">
    <name type="scientific">Drosophila gunungcola</name>
    <name type="common">fruit fly</name>
    <dbReference type="NCBI Taxonomy" id="103775"/>
    <lineage>
        <taxon>Eukaryota</taxon>
        <taxon>Metazoa</taxon>
        <taxon>Ecdysozoa</taxon>
        <taxon>Arthropoda</taxon>
        <taxon>Hexapoda</taxon>
        <taxon>Insecta</taxon>
        <taxon>Pterygota</taxon>
        <taxon>Neoptera</taxon>
        <taxon>Endopterygota</taxon>
        <taxon>Diptera</taxon>
        <taxon>Brachycera</taxon>
        <taxon>Muscomorpha</taxon>
        <taxon>Ephydroidea</taxon>
        <taxon>Drosophilidae</taxon>
        <taxon>Drosophila</taxon>
        <taxon>Sophophora</taxon>
    </lineage>
</organism>
<dbReference type="Proteomes" id="UP001059596">
    <property type="component" value="Unassembled WGS sequence"/>
</dbReference>
<evidence type="ECO:0000313" key="7">
    <source>
        <dbReference type="EMBL" id="KAI8037372.1"/>
    </source>
</evidence>
<reference evidence="7" key="1">
    <citation type="journal article" date="2023" name="Genome Biol. Evol.">
        <title>Long-read-based Genome Assembly of Drosophila gunungcola Reveals Fewer Chemosensory Genes in Flower-breeding Species.</title>
        <authorList>
            <person name="Negi A."/>
            <person name="Liao B.Y."/>
            <person name="Yeh S.D."/>
        </authorList>
    </citation>
    <scope>NUCLEOTIDE SEQUENCE</scope>
    <source>
        <strain evidence="7">Sukarami</strain>
    </source>
</reference>
<evidence type="ECO:0000256" key="2">
    <source>
        <dbReference type="ARBA" id="ARBA00022729"/>
    </source>
</evidence>
<dbReference type="EMBL" id="JAMKOV010000012">
    <property type="protein sequence ID" value="KAI8037372.1"/>
    <property type="molecule type" value="Genomic_DNA"/>
</dbReference>
<dbReference type="Gene3D" id="2.40.10.10">
    <property type="entry name" value="Trypsin-like serine proteases"/>
    <property type="match status" value="2"/>
</dbReference>
<dbReference type="GO" id="GO:0004252">
    <property type="term" value="F:serine-type endopeptidase activity"/>
    <property type="evidence" value="ECO:0007669"/>
    <property type="project" value="InterPro"/>
</dbReference>
<dbReference type="SMART" id="SM00020">
    <property type="entry name" value="Tryp_SPc"/>
    <property type="match status" value="1"/>
</dbReference>
<keyword evidence="8" id="KW-1185">Reference proteome</keyword>
<keyword evidence="4" id="KW-0720">Serine protease</keyword>
<feature type="domain" description="Peptidase S1" evidence="6">
    <location>
        <begin position="1"/>
        <end position="229"/>
    </location>
</feature>
<keyword evidence="5" id="KW-1015">Disulfide bond</keyword>
<name>A0A9Q0BM85_9MUSC</name>
<evidence type="ECO:0000256" key="4">
    <source>
        <dbReference type="ARBA" id="ARBA00022825"/>
    </source>
</evidence>
<keyword evidence="3" id="KW-0378">Hydrolase</keyword>
<proteinExistence type="predicted"/>